<evidence type="ECO:0000313" key="1">
    <source>
        <dbReference type="EMBL" id="OLF08930.1"/>
    </source>
</evidence>
<comment type="caution">
    <text evidence="1">The sequence shown here is derived from an EMBL/GenBank/DDBJ whole genome shotgun (WGS) entry which is preliminary data.</text>
</comment>
<protein>
    <submittedName>
        <fullName evidence="1">Uncharacterized protein</fullName>
    </submittedName>
</protein>
<accession>A0A1Q8C3J2</accession>
<dbReference type="Proteomes" id="UP000185596">
    <property type="component" value="Unassembled WGS sequence"/>
</dbReference>
<reference evidence="1 2" key="1">
    <citation type="submission" date="2016-12" db="EMBL/GenBank/DDBJ databases">
        <title>The draft genome sequence of Actinophytocola sp. 11-183.</title>
        <authorList>
            <person name="Wang W."/>
            <person name="Yuan L."/>
        </authorList>
    </citation>
    <scope>NUCLEOTIDE SEQUENCE [LARGE SCALE GENOMIC DNA]</scope>
    <source>
        <strain evidence="1 2">11-183</strain>
    </source>
</reference>
<proteinExistence type="predicted"/>
<keyword evidence="2" id="KW-1185">Reference proteome</keyword>
<dbReference type="AlphaFoldDB" id="A0A1Q8C3J2"/>
<gene>
    <name evidence="1" type="ORF">BU204_33550</name>
</gene>
<sequence>MPIEVLKEQRILVDRDEDGYLRGHRTGAGAPGQPLTRGPSTIGSAWRSRLLGWGHEPYLPRGHVVDAAP</sequence>
<evidence type="ECO:0000313" key="2">
    <source>
        <dbReference type="Proteomes" id="UP000185596"/>
    </source>
</evidence>
<organism evidence="1 2">
    <name type="scientific">Actinophytocola xanthii</name>
    <dbReference type="NCBI Taxonomy" id="1912961"/>
    <lineage>
        <taxon>Bacteria</taxon>
        <taxon>Bacillati</taxon>
        <taxon>Actinomycetota</taxon>
        <taxon>Actinomycetes</taxon>
        <taxon>Pseudonocardiales</taxon>
        <taxon>Pseudonocardiaceae</taxon>
    </lineage>
</organism>
<dbReference type="EMBL" id="MSIE01000090">
    <property type="protein sequence ID" value="OLF08930.1"/>
    <property type="molecule type" value="Genomic_DNA"/>
</dbReference>
<name>A0A1Q8C3J2_9PSEU</name>